<feature type="transmembrane region" description="Helical" evidence="5">
    <location>
        <begin position="56"/>
        <end position="74"/>
    </location>
</feature>
<dbReference type="RefSeq" id="XP_007754858.1">
    <property type="nucleotide sequence ID" value="XM_007756668.1"/>
</dbReference>
<evidence type="ECO:0000313" key="7">
    <source>
        <dbReference type="EMBL" id="EXJ62204.1"/>
    </source>
</evidence>
<dbReference type="GO" id="GO:0055085">
    <property type="term" value="P:transmembrane transport"/>
    <property type="evidence" value="ECO:0007669"/>
    <property type="project" value="InterPro"/>
</dbReference>
<protein>
    <recommendedName>
        <fullName evidence="6">STAS domain-containing protein</fullName>
    </recommendedName>
</protein>
<dbReference type="SUPFAM" id="SSF52091">
    <property type="entry name" value="SpoIIaa-like"/>
    <property type="match status" value="1"/>
</dbReference>
<dbReference type="InterPro" id="IPR001902">
    <property type="entry name" value="SLC26A/SulP_fam"/>
</dbReference>
<evidence type="ECO:0000259" key="6">
    <source>
        <dbReference type="PROSITE" id="PS50801"/>
    </source>
</evidence>
<evidence type="ECO:0000313" key="8">
    <source>
        <dbReference type="Proteomes" id="UP000019473"/>
    </source>
</evidence>
<proteinExistence type="predicted"/>
<dbReference type="GeneID" id="19177243"/>
<feature type="transmembrane region" description="Helical" evidence="5">
    <location>
        <begin position="450"/>
        <end position="469"/>
    </location>
</feature>
<dbReference type="HOGENOM" id="CLU_003182_8_3_1"/>
<dbReference type="VEuPathDB" id="FungiDB:A1O7_02637"/>
<feature type="transmembrane region" description="Helical" evidence="5">
    <location>
        <begin position="341"/>
        <end position="360"/>
    </location>
</feature>
<dbReference type="Proteomes" id="UP000019473">
    <property type="component" value="Unassembled WGS sequence"/>
</dbReference>
<feature type="transmembrane region" description="Helical" evidence="5">
    <location>
        <begin position="86"/>
        <end position="105"/>
    </location>
</feature>
<dbReference type="CDD" id="cd07042">
    <property type="entry name" value="STAS_SulP_like_sulfate_transporter"/>
    <property type="match status" value="1"/>
</dbReference>
<organism evidence="7 8">
    <name type="scientific">Cladophialophora yegresii CBS 114405</name>
    <dbReference type="NCBI Taxonomy" id="1182544"/>
    <lineage>
        <taxon>Eukaryota</taxon>
        <taxon>Fungi</taxon>
        <taxon>Dikarya</taxon>
        <taxon>Ascomycota</taxon>
        <taxon>Pezizomycotina</taxon>
        <taxon>Eurotiomycetes</taxon>
        <taxon>Chaetothyriomycetidae</taxon>
        <taxon>Chaetothyriales</taxon>
        <taxon>Herpotrichiellaceae</taxon>
        <taxon>Cladophialophora</taxon>
    </lineage>
</organism>
<feature type="transmembrane region" description="Helical" evidence="5">
    <location>
        <begin position="246"/>
        <end position="269"/>
    </location>
</feature>
<accession>W9WV70</accession>
<dbReference type="STRING" id="1182544.W9WV70"/>
<feature type="transmembrane region" description="Helical" evidence="5">
    <location>
        <begin position="140"/>
        <end position="164"/>
    </location>
</feature>
<feature type="transmembrane region" description="Helical" evidence="5">
    <location>
        <begin position="171"/>
        <end position="192"/>
    </location>
</feature>
<comment type="caution">
    <text evidence="7">The sequence shown here is derived from an EMBL/GenBank/DDBJ whole genome shotgun (WGS) entry which is preliminary data.</text>
</comment>
<dbReference type="OrthoDB" id="288203at2759"/>
<dbReference type="Pfam" id="PF01740">
    <property type="entry name" value="STAS"/>
    <property type="match status" value="1"/>
</dbReference>
<evidence type="ECO:0000256" key="1">
    <source>
        <dbReference type="ARBA" id="ARBA00004141"/>
    </source>
</evidence>
<feature type="transmembrane region" description="Helical" evidence="5">
    <location>
        <begin position="212"/>
        <end position="234"/>
    </location>
</feature>
<dbReference type="InterPro" id="IPR002645">
    <property type="entry name" value="STAS_dom"/>
</dbReference>
<dbReference type="AlphaFoldDB" id="W9WV70"/>
<sequence length="693" mass="76166">MASKVVNNVKTSLQTDVNWKQARRYAGVGFRRAPSATATYILEKVPIVGWLPRYNYRWLINDFIAGLTIGIMLVPQGLAYAKIATIPVQYGLMASWFPGILYAFMGTSKDLSTGPTSLIGLLTAEIVKGLVKEGYQAQEVAAAVALGMGIYGMALGFLKLGFLLDFVSTPVLNGFISAAAIVIALGQGASLLGEDGGSSKTAGEIHNIFSQLPDASGLTCAIGFTAIFILVALEQVGKRWGSKNRIAFYLSISRAFICVLLYTGISYAVNHKKDSDDYLWSVAKVKSDGIQAKAVDSKLFTKVIGRSIAPFVAAALEHTAIARGFGLRNNYVPDISQELCYLGVANMVNSFWGAMGVGGAMSRTSVNSGCKVRSPLGGVITTAVVLITIYELTGALYWIPKAVLSAIVITAVWPLFGTWRTYYHYWRTSFTDFVAAMLTFWLTLFKSSEIGIGTGVGWSIFVCLVRQAFKHINNVNSSSGSELVQSIDDSKRMPDHIPADTQIFTFAESMFFPNAQRFKTLIVDVVKTHHAPFHMSPENIEAERTWSVVGEKRVARLRREAGISNMSTLPPLRLLILDFTKSNHLDSTANLKLHELYNEVKKYSGDKVEIRFVGLNPYVRSRFERAEPGWSLVDASEHTASETKSESEVAVAPKDPVIKVYRSCRDAMADARHEEPREIVMDEKMPTEHYETV</sequence>
<dbReference type="NCBIfam" id="TIGR00815">
    <property type="entry name" value="sulP"/>
    <property type="match status" value="1"/>
</dbReference>
<dbReference type="PANTHER" id="PTHR11814">
    <property type="entry name" value="SULFATE TRANSPORTER"/>
    <property type="match status" value="1"/>
</dbReference>
<feature type="domain" description="STAS" evidence="6">
    <location>
        <begin position="503"/>
        <end position="671"/>
    </location>
</feature>
<dbReference type="EMBL" id="AMGW01000002">
    <property type="protein sequence ID" value="EXJ62204.1"/>
    <property type="molecule type" value="Genomic_DNA"/>
</dbReference>
<feature type="transmembrane region" description="Helical" evidence="5">
    <location>
        <begin position="396"/>
        <end position="416"/>
    </location>
</feature>
<dbReference type="Gene3D" id="3.30.750.24">
    <property type="entry name" value="STAS domain"/>
    <property type="match status" value="1"/>
</dbReference>
<dbReference type="InterPro" id="IPR036513">
    <property type="entry name" value="STAS_dom_sf"/>
</dbReference>
<gene>
    <name evidence="7" type="ORF">A1O7_02637</name>
</gene>
<feature type="transmembrane region" description="Helical" evidence="5">
    <location>
        <begin position="372"/>
        <end position="390"/>
    </location>
</feature>
<evidence type="ECO:0000256" key="2">
    <source>
        <dbReference type="ARBA" id="ARBA00022692"/>
    </source>
</evidence>
<keyword evidence="3 5" id="KW-1133">Transmembrane helix</keyword>
<dbReference type="PROSITE" id="PS50801">
    <property type="entry name" value="STAS"/>
    <property type="match status" value="1"/>
</dbReference>
<keyword evidence="2 5" id="KW-0812">Transmembrane</keyword>
<keyword evidence="8" id="KW-1185">Reference proteome</keyword>
<dbReference type="InterPro" id="IPR011547">
    <property type="entry name" value="SLC26A/SulP_dom"/>
</dbReference>
<dbReference type="GO" id="GO:0016020">
    <property type="term" value="C:membrane"/>
    <property type="evidence" value="ECO:0007669"/>
    <property type="project" value="UniProtKB-SubCell"/>
</dbReference>
<name>W9WV70_9EURO</name>
<evidence type="ECO:0000256" key="4">
    <source>
        <dbReference type="ARBA" id="ARBA00023136"/>
    </source>
</evidence>
<dbReference type="eggNOG" id="KOG0236">
    <property type="taxonomic scope" value="Eukaryota"/>
</dbReference>
<evidence type="ECO:0000256" key="3">
    <source>
        <dbReference type="ARBA" id="ARBA00022989"/>
    </source>
</evidence>
<comment type="subcellular location">
    <subcellularLocation>
        <location evidence="1">Membrane</location>
        <topology evidence="1">Multi-pass membrane protein</topology>
    </subcellularLocation>
</comment>
<keyword evidence="4 5" id="KW-0472">Membrane</keyword>
<reference evidence="7 8" key="1">
    <citation type="submission" date="2013-03" db="EMBL/GenBank/DDBJ databases">
        <title>The Genome Sequence of Cladophialophora yegresii CBS 114405.</title>
        <authorList>
            <consortium name="The Broad Institute Genomics Platform"/>
            <person name="Cuomo C."/>
            <person name="de Hoog S."/>
            <person name="Gorbushina A."/>
            <person name="Walker B."/>
            <person name="Young S.K."/>
            <person name="Zeng Q."/>
            <person name="Gargeya S."/>
            <person name="Fitzgerald M."/>
            <person name="Haas B."/>
            <person name="Abouelleil A."/>
            <person name="Allen A.W."/>
            <person name="Alvarado L."/>
            <person name="Arachchi H.M."/>
            <person name="Berlin A.M."/>
            <person name="Chapman S.B."/>
            <person name="Gainer-Dewar J."/>
            <person name="Goldberg J."/>
            <person name="Griggs A."/>
            <person name="Gujja S."/>
            <person name="Hansen M."/>
            <person name="Howarth C."/>
            <person name="Imamovic A."/>
            <person name="Ireland A."/>
            <person name="Larimer J."/>
            <person name="McCowan C."/>
            <person name="Murphy C."/>
            <person name="Pearson M."/>
            <person name="Poon T.W."/>
            <person name="Priest M."/>
            <person name="Roberts A."/>
            <person name="Saif S."/>
            <person name="Shea T."/>
            <person name="Sisk P."/>
            <person name="Sykes S."/>
            <person name="Wortman J."/>
            <person name="Nusbaum C."/>
            <person name="Birren B."/>
        </authorList>
    </citation>
    <scope>NUCLEOTIDE SEQUENCE [LARGE SCALE GENOMIC DNA]</scope>
    <source>
        <strain evidence="7 8">CBS 114405</strain>
    </source>
</reference>
<evidence type="ECO:0000256" key="5">
    <source>
        <dbReference type="SAM" id="Phobius"/>
    </source>
</evidence>
<dbReference type="Pfam" id="PF00916">
    <property type="entry name" value="Sulfate_transp"/>
    <property type="match status" value="1"/>
</dbReference>